<dbReference type="AlphaFoldDB" id="A0A6L9EBY6"/>
<keyword evidence="5" id="KW-1185">Reference proteome</keyword>
<sequence>MKKLIVLGVLGILGLSVKAQDSTSTAKDSWLIEANTGFGAGTGAHASNTGFGFYSSDGTTIWAIGVEGGYFMADNLALKLGLGYSSQEFDNDFFDTSAFTYKVGLKYYIVGTVPIQLDVTGGSIKDLDENPLWLGIQGAYAIFLADNLSLEPGLRYNLSMNEDFTDQGIFEFRIGFAIHL</sequence>
<dbReference type="EMBL" id="WXYO01000003">
    <property type="protein sequence ID" value="NAS12058.1"/>
    <property type="molecule type" value="Genomic_DNA"/>
</dbReference>
<accession>A0A6L9EBY6</accession>
<evidence type="ECO:0000256" key="1">
    <source>
        <dbReference type="ARBA" id="ARBA00022729"/>
    </source>
</evidence>
<dbReference type="InterPro" id="IPR011250">
    <property type="entry name" value="OMP/PagP_B-barrel"/>
</dbReference>
<dbReference type="SUPFAM" id="SSF56925">
    <property type="entry name" value="OMPA-like"/>
    <property type="match status" value="1"/>
</dbReference>
<evidence type="ECO:0000256" key="2">
    <source>
        <dbReference type="SAM" id="SignalP"/>
    </source>
</evidence>
<organism evidence="4 5">
    <name type="scientific">Poritiphilus flavus</name>
    <dbReference type="NCBI Taxonomy" id="2697053"/>
    <lineage>
        <taxon>Bacteria</taxon>
        <taxon>Pseudomonadati</taxon>
        <taxon>Bacteroidota</taxon>
        <taxon>Flavobacteriia</taxon>
        <taxon>Flavobacteriales</taxon>
        <taxon>Flavobacteriaceae</taxon>
        <taxon>Poritiphilus</taxon>
    </lineage>
</organism>
<dbReference type="InterPro" id="IPR027385">
    <property type="entry name" value="Beta-barrel_OMP"/>
</dbReference>
<reference evidence="4 5" key="1">
    <citation type="submission" date="2020-01" db="EMBL/GenBank/DDBJ databases">
        <title>Bacteria diversity of Porities sp.</title>
        <authorList>
            <person name="Wang G."/>
        </authorList>
    </citation>
    <scope>NUCLEOTIDE SEQUENCE [LARGE SCALE GENOMIC DNA]</scope>
    <source>
        <strain evidence="4 5">R33</strain>
    </source>
</reference>
<feature type="domain" description="Outer membrane protein beta-barrel" evidence="3">
    <location>
        <begin position="8"/>
        <end position="159"/>
    </location>
</feature>
<dbReference type="Pfam" id="PF13505">
    <property type="entry name" value="OMP_b-brl"/>
    <property type="match status" value="1"/>
</dbReference>
<evidence type="ECO:0000313" key="4">
    <source>
        <dbReference type="EMBL" id="NAS12058.1"/>
    </source>
</evidence>
<feature type="chain" id="PRO_5027051042" description="Outer membrane protein beta-barrel domain-containing protein" evidence="2">
    <location>
        <begin position="20"/>
        <end position="180"/>
    </location>
</feature>
<comment type="caution">
    <text evidence="4">The sequence shown here is derived from an EMBL/GenBank/DDBJ whole genome shotgun (WGS) entry which is preliminary data.</text>
</comment>
<protein>
    <recommendedName>
        <fullName evidence="3">Outer membrane protein beta-barrel domain-containing protein</fullName>
    </recommendedName>
</protein>
<keyword evidence="1 2" id="KW-0732">Signal</keyword>
<evidence type="ECO:0000259" key="3">
    <source>
        <dbReference type="Pfam" id="PF13505"/>
    </source>
</evidence>
<gene>
    <name evidence="4" type="ORF">GTQ38_08605</name>
</gene>
<feature type="signal peptide" evidence="2">
    <location>
        <begin position="1"/>
        <end position="19"/>
    </location>
</feature>
<proteinExistence type="predicted"/>
<name>A0A6L9EBY6_9FLAO</name>
<evidence type="ECO:0000313" key="5">
    <source>
        <dbReference type="Proteomes" id="UP000475249"/>
    </source>
</evidence>
<dbReference type="RefSeq" id="WP_161435086.1">
    <property type="nucleotide sequence ID" value="NZ_WXYO01000003.1"/>
</dbReference>
<dbReference type="Proteomes" id="UP000475249">
    <property type="component" value="Unassembled WGS sequence"/>
</dbReference>